<keyword evidence="1" id="KW-0238">DNA-binding</keyword>
<proteinExistence type="predicted"/>
<evidence type="ECO:0000256" key="2">
    <source>
        <dbReference type="SAM" id="MobiDB-lite"/>
    </source>
</evidence>
<keyword evidence="5" id="KW-1185">Reference proteome</keyword>
<protein>
    <recommendedName>
        <fullName evidence="3">Core-binding (CB) domain-containing protein</fullName>
    </recommendedName>
</protein>
<name>A0A9W7TC94_TRIRA</name>
<dbReference type="GO" id="GO:0003677">
    <property type="term" value="F:DNA binding"/>
    <property type="evidence" value="ECO:0007669"/>
    <property type="project" value="UniProtKB-KW"/>
</dbReference>
<reference evidence="4" key="1">
    <citation type="submission" date="2021-02" db="EMBL/GenBank/DDBJ databases">
        <title>Comparative genomics reveals that relaxation of natural selection precedes convergent phenotypic evolution of cavefish.</title>
        <authorList>
            <person name="Peng Z."/>
        </authorList>
    </citation>
    <scope>NUCLEOTIDE SEQUENCE</scope>
    <source>
        <tissue evidence="4">Muscle</tissue>
    </source>
</reference>
<evidence type="ECO:0000259" key="3">
    <source>
        <dbReference type="PROSITE" id="PS51900"/>
    </source>
</evidence>
<dbReference type="Gene3D" id="1.10.150.130">
    <property type="match status" value="1"/>
</dbReference>
<evidence type="ECO:0000313" key="5">
    <source>
        <dbReference type="Proteomes" id="UP001059041"/>
    </source>
</evidence>
<comment type="caution">
    <text evidence="4">The sequence shown here is derived from an EMBL/GenBank/DDBJ whole genome shotgun (WGS) entry which is preliminary data.</text>
</comment>
<sequence length="558" mass="64066">MAACCPLCLNMYAQLSQHLRVTHKVLNVLERKLILSLESGRVQYRERTCIVPGCEVTTSRLDRHIQTHTELSKGAQRDVVRDCKRKKVLEALAALRATCPAVPMATSLDIITGMMRERGSWKKRKRITYELIEEYRQHHEGSEPSAKLKNNVSSKVFRIKHFLGYMAEVQSNLASLLFINDTKKIRSWLTKLRQAKITETTIHHYLKNLAQFLDYISETPPATCRLSKIELVTLRREVRMLIKGLRRKVVTHEFAVKTAKEAKNISKSCLLKCRVTAKKAIPDILARLKESGDQKDQRSFYGHLTAYLSTIYGHRGGVFQNMLVEEVEGASKSSSTNIYLINVNRNTQVKPSFWGSPAVVDRRGIWLVYRIPKYDAKPCRREQFHILFFTSKPNVCKNLNAYFHDAWVSMGLEGSPNFTDMRSSIATHAKQTHTPEARHKISQFMCHDTATADRFYAVHLNAQQAAEHRVLFEAALEGPDVSPCKEESLEDLVSQIEPGSKRRASASKITPELTHSHTQTLFLFLSRRRPWRTARRSPRRSPPQKVGRNHRRPRLLYN</sequence>
<dbReference type="InterPro" id="IPR010998">
    <property type="entry name" value="Integrase_recombinase_N"/>
</dbReference>
<dbReference type="Proteomes" id="UP001059041">
    <property type="component" value="Linkage Group LG19"/>
</dbReference>
<feature type="region of interest" description="Disordered" evidence="2">
    <location>
        <begin position="532"/>
        <end position="558"/>
    </location>
</feature>
<evidence type="ECO:0000256" key="1">
    <source>
        <dbReference type="ARBA" id="ARBA00023125"/>
    </source>
</evidence>
<feature type="compositionally biased region" description="Basic residues" evidence="2">
    <location>
        <begin position="547"/>
        <end position="558"/>
    </location>
</feature>
<gene>
    <name evidence="4" type="ORF">IRJ41_009167</name>
</gene>
<feature type="domain" description="Core-binding (CB)" evidence="3">
    <location>
        <begin position="126"/>
        <end position="217"/>
    </location>
</feature>
<dbReference type="EMBL" id="JAFHDT010000019">
    <property type="protein sequence ID" value="KAI7795895.1"/>
    <property type="molecule type" value="Genomic_DNA"/>
</dbReference>
<dbReference type="PROSITE" id="PS51900">
    <property type="entry name" value="CB"/>
    <property type="match status" value="1"/>
</dbReference>
<accession>A0A9W7TC94</accession>
<evidence type="ECO:0000313" key="4">
    <source>
        <dbReference type="EMBL" id="KAI7795895.1"/>
    </source>
</evidence>
<dbReference type="InterPro" id="IPR044068">
    <property type="entry name" value="CB"/>
</dbReference>
<dbReference type="AlphaFoldDB" id="A0A9W7TC94"/>
<organism evidence="4 5">
    <name type="scientific">Triplophysa rosa</name>
    <name type="common">Cave loach</name>
    <dbReference type="NCBI Taxonomy" id="992332"/>
    <lineage>
        <taxon>Eukaryota</taxon>
        <taxon>Metazoa</taxon>
        <taxon>Chordata</taxon>
        <taxon>Craniata</taxon>
        <taxon>Vertebrata</taxon>
        <taxon>Euteleostomi</taxon>
        <taxon>Actinopterygii</taxon>
        <taxon>Neopterygii</taxon>
        <taxon>Teleostei</taxon>
        <taxon>Ostariophysi</taxon>
        <taxon>Cypriniformes</taxon>
        <taxon>Nemacheilidae</taxon>
        <taxon>Triplophysa</taxon>
    </lineage>
</organism>